<evidence type="ECO:0000313" key="3">
    <source>
        <dbReference type="Proteomes" id="UP000317881"/>
    </source>
</evidence>
<name>A0A4Y3VZ94_9ACTN</name>
<feature type="region of interest" description="Disordered" evidence="1">
    <location>
        <begin position="172"/>
        <end position="191"/>
    </location>
</feature>
<proteinExistence type="predicted"/>
<reference evidence="2 3" key="1">
    <citation type="submission" date="2019-06" db="EMBL/GenBank/DDBJ databases">
        <title>Whole genome shotgun sequence of Streptomyces spinoverrucosus NBRC 14228.</title>
        <authorList>
            <person name="Hosoyama A."/>
            <person name="Uohara A."/>
            <person name="Ohji S."/>
            <person name="Ichikawa N."/>
        </authorList>
    </citation>
    <scope>NUCLEOTIDE SEQUENCE [LARGE SCALE GENOMIC DNA]</scope>
    <source>
        <strain evidence="2 3">NBRC 14228</strain>
    </source>
</reference>
<dbReference type="Proteomes" id="UP000317881">
    <property type="component" value="Unassembled WGS sequence"/>
</dbReference>
<dbReference type="AlphaFoldDB" id="A0A4Y3VZ94"/>
<protein>
    <submittedName>
        <fullName evidence="2">Uncharacterized protein</fullName>
    </submittedName>
</protein>
<evidence type="ECO:0000313" key="2">
    <source>
        <dbReference type="EMBL" id="GEC10366.1"/>
    </source>
</evidence>
<keyword evidence="3" id="KW-1185">Reference proteome</keyword>
<comment type="caution">
    <text evidence="2">The sequence shown here is derived from an EMBL/GenBank/DDBJ whole genome shotgun (WGS) entry which is preliminary data.</text>
</comment>
<dbReference type="RefSeq" id="WP_141315845.1">
    <property type="nucleotide sequence ID" value="NZ_BJND01000105.1"/>
</dbReference>
<sequence length="236" mass="23947">MACALKAVGSFLSMTALPPVKPFDAMALTVPSGLPWRVATVPETWIVVRGATYAEETESLAGSGLGTGAGLGAPASMKYVRAVPLLQVTVTGYVPGRFTVCAEAVKASGLALEIRAGAAKPGEVMAITVGNRACQSVGMAHVPEMLTCSPPATTRGPTVTWAGSTLEFTEPGSGGVVDGEAASAHAEPVPNASVPAANTAAALTAEMRMEDLPASVSCPPVDLSTRGPERRHPRPA</sequence>
<organism evidence="2 3">
    <name type="scientific">Streptomyces spinoverrucosus</name>
    <dbReference type="NCBI Taxonomy" id="284043"/>
    <lineage>
        <taxon>Bacteria</taxon>
        <taxon>Bacillati</taxon>
        <taxon>Actinomycetota</taxon>
        <taxon>Actinomycetes</taxon>
        <taxon>Kitasatosporales</taxon>
        <taxon>Streptomycetaceae</taxon>
        <taxon>Streptomyces</taxon>
    </lineage>
</organism>
<evidence type="ECO:0000256" key="1">
    <source>
        <dbReference type="SAM" id="MobiDB-lite"/>
    </source>
</evidence>
<accession>A0A4Y3VZ94</accession>
<feature type="region of interest" description="Disordered" evidence="1">
    <location>
        <begin position="213"/>
        <end position="236"/>
    </location>
</feature>
<dbReference type="EMBL" id="BJND01000105">
    <property type="protein sequence ID" value="GEC10366.1"/>
    <property type="molecule type" value="Genomic_DNA"/>
</dbReference>
<gene>
    <name evidence="2" type="ORF">SSP24_80210</name>
</gene>